<reference evidence="4" key="1">
    <citation type="submission" date="2023-06" db="EMBL/GenBank/DDBJ databases">
        <title>Genomic analysis of the entomopathogenic nematode Steinernema hermaphroditum.</title>
        <authorList>
            <person name="Schwarz E.M."/>
            <person name="Heppert J.K."/>
            <person name="Baniya A."/>
            <person name="Schwartz H.T."/>
            <person name="Tan C.-H."/>
            <person name="Antoshechkin I."/>
            <person name="Sternberg P.W."/>
            <person name="Goodrich-Blair H."/>
            <person name="Dillman A.R."/>
        </authorList>
    </citation>
    <scope>NUCLEOTIDE SEQUENCE</scope>
    <source>
        <strain evidence="4">PS9179</strain>
        <tissue evidence="4">Whole animal</tissue>
    </source>
</reference>
<evidence type="ECO:0000256" key="2">
    <source>
        <dbReference type="SAM" id="MobiDB-lite"/>
    </source>
</evidence>
<protein>
    <recommendedName>
        <fullName evidence="3">BZIP domain-containing protein</fullName>
    </recommendedName>
</protein>
<name>A0AA39HF20_9BILA</name>
<dbReference type="SUPFAM" id="SSF57959">
    <property type="entry name" value="Leucine zipper domain"/>
    <property type="match status" value="2"/>
</dbReference>
<keyword evidence="1" id="KW-0175">Coiled coil</keyword>
<feature type="domain" description="BZIP" evidence="3">
    <location>
        <begin position="84"/>
        <end position="148"/>
    </location>
</feature>
<proteinExistence type="predicted"/>
<dbReference type="GO" id="GO:0000978">
    <property type="term" value="F:RNA polymerase II cis-regulatory region sequence-specific DNA binding"/>
    <property type="evidence" value="ECO:0007669"/>
    <property type="project" value="TreeGrafter"/>
</dbReference>
<dbReference type="PANTHER" id="PTHR23334:SF20">
    <property type="entry name" value="BASIC LEUCINE ZIPPER 24"/>
    <property type="match status" value="1"/>
</dbReference>
<feature type="compositionally biased region" description="Low complexity" evidence="2">
    <location>
        <begin position="177"/>
        <end position="187"/>
    </location>
</feature>
<dbReference type="InterPro" id="IPR031106">
    <property type="entry name" value="C/EBP"/>
</dbReference>
<evidence type="ECO:0000256" key="1">
    <source>
        <dbReference type="SAM" id="Coils"/>
    </source>
</evidence>
<evidence type="ECO:0000313" key="5">
    <source>
        <dbReference type="Proteomes" id="UP001175271"/>
    </source>
</evidence>
<comment type="caution">
    <text evidence="4">The sequence shown here is derived from an EMBL/GenBank/DDBJ whole genome shotgun (WGS) entry which is preliminary data.</text>
</comment>
<dbReference type="Pfam" id="PF07716">
    <property type="entry name" value="bZIP_2"/>
    <property type="match status" value="2"/>
</dbReference>
<dbReference type="AlphaFoldDB" id="A0AA39HF20"/>
<organism evidence="4 5">
    <name type="scientific">Steinernema hermaphroditum</name>
    <dbReference type="NCBI Taxonomy" id="289476"/>
    <lineage>
        <taxon>Eukaryota</taxon>
        <taxon>Metazoa</taxon>
        <taxon>Ecdysozoa</taxon>
        <taxon>Nematoda</taxon>
        <taxon>Chromadorea</taxon>
        <taxon>Rhabditida</taxon>
        <taxon>Tylenchina</taxon>
        <taxon>Panagrolaimomorpha</taxon>
        <taxon>Strongyloidoidea</taxon>
        <taxon>Steinernematidae</taxon>
        <taxon>Steinernema</taxon>
    </lineage>
</organism>
<feature type="region of interest" description="Disordered" evidence="2">
    <location>
        <begin position="31"/>
        <end position="64"/>
    </location>
</feature>
<dbReference type="InterPro" id="IPR046347">
    <property type="entry name" value="bZIP_sf"/>
</dbReference>
<accession>A0AA39HF20</accession>
<dbReference type="GO" id="GO:0000981">
    <property type="term" value="F:DNA-binding transcription factor activity, RNA polymerase II-specific"/>
    <property type="evidence" value="ECO:0007669"/>
    <property type="project" value="TreeGrafter"/>
</dbReference>
<evidence type="ECO:0000259" key="3">
    <source>
        <dbReference type="SMART" id="SM00338"/>
    </source>
</evidence>
<dbReference type="Gene3D" id="1.20.5.170">
    <property type="match status" value="2"/>
</dbReference>
<feature type="region of interest" description="Disordered" evidence="2">
    <location>
        <begin position="172"/>
        <end position="221"/>
    </location>
</feature>
<feature type="coiled-coil region" evidence="1">
    <location>
        <begin position="104"/>
        <end position="138"/>
    </location>
</feature>
<evidence type="ECO:0000313" key="4">
    <source>
        <dbReference type="EMBL" id="KAK0404021.1"/>
    </source>
</evidence>
<dbReference type="PANTHER" id="PTHR23334">
    <property type="entry name" value="CCAAT/ENHANCER BINDING PROTEIN"/>
    <property type="match status" value="1"/>
</dbReference>
<keyword evidence="5" id="KW-1185">Reference proteome</keyword>
<dbReference type="Proteomes" id="UP001175271">
    <property type="component" value="Unassembled WGS sequence"/>
</dbReference>
<gene>
    <name evidence="4" type="ORF">QR680_017244</name>
</gene>
<dbReference type="GO" id="GO:0006351">
    <property type="term" value="P:DNA-templated transcription"/>
    <property type="evidence" value="ECO:0007669"/>
    <property type="project" value="InterPro"/>
</dbReference>
<dbReference type="InterPro" id="IPR004827">
    <property type="entry name" value="bZIP"/>
</dbReference>
<dbReference type="EMBL" id="JAUCMV010000004">
    <property type="protein sequence ID" value="KAK0404021.1"/>
    <property type="molecule type" value="Genomic_DNA"/>
</dbReference>
<sequence length="272" mass="31781">MSDRIEQELFEQVQNNQLSFYEFVDACHSNTRSEKEQSVRHRPSTSATSFLEDEPSLDTRRTRSVSALDLRPSRAYHRTPTEVQETVGYKDWRARNNLAVKRSREKHKKEVVELRTARDDLQQQVSRLEGIVGHLRKEMCDLRLANDALRIQLQQAHEHLRGYGHYKTMLSEEKVASPTPSTTSSEPQGAPSTPVESQKGRARPYHRVPSEEKTKDYREMRVKNNQACREWRQKRKRTEAAKDERILQLTARVLELEQRIAYLNGQLDSLKK</sequence>
<feature type="compositionally biased region" description="Basic and acidic residues" evidence="2">
    <location>
        <begin position="208"/>
        <end position="221"/>
    </location>
</feature>
<dbReference type="SMART" id="SM00338">
    <property type="entry name" value="BRLZ"/>
    <property type="match status" value="1"/>
</dbReference>